<evidence type="ECO:0000256" key="4">
    <source>
        <dbReference type="ARBA" id="ARBA00022563"/>
    </source>
</evidence>
<evidence type="ECO:0000256" key="1">
    <source>
        <dbReference type="ARBA" id="ARBA00001933"/>
    </source>
</evidence>
<gene>
    <name evidence="11" type="primary">glyA_3</name>
    <name evidence="8" type="synonym">glyA</name>
    <name evidence="11" type="ORF">Cch02nite_10940</name>
</gene>
<keyword evidence="5 8" id="KW-0028">Amino-acid biosynthesis</keyword>
<protein>
    <recommendedName>
        <fullName evidence="8">Serine hydroxymethyltransferase</fullName>
        <shortName evidence="8">SHMT</shortName>
        <shortName evidence="8">Serine methylase</shortName>
        <ecNumber evidence="8">2.1.2.1</ecNumber>
    </recommendedName>
</protein>
<dbReference type="Pfam" id="PF00464">
    <property type="entry name" value="SHMT"/>
    <property type="match status" value="2"/>
</dbReference>
<dbReference type="PIRSF" id="PIRSF000412">
    <property type="entry name" value="SHMT"/>
    <property type="match status" value="1"/>
</dbReference>
<feature type="modified residue" description="N6-(pyridoxal phosphate)lysine" evidence="8 9">
    <location>
        <position position="296"/>
    </location>
</feature>
<feature type="site" description="Plays an important role in substrate specificity" evidence="8">
    <location>
        <position position="295"/>
    </location>
</feature>
<comment type="catalytic activity">
    <reaction evidence="8">
        <text>(6R)-5,10-methylene-5,6,7,8-tetrahydrofolate + glycine + H2O = (6S)-5,6,7,8-tetrahydrofolate + L-serine</text>
        <dbReference type="Rhea" id="RHEA:15481"/>
        <dbReference type="ChEBI" id="CHEBI:15377"/>
        <dbReference type="ChEBI" id="CHEBI:15636"/>
        <dbReference type="ChEBI" id="CHEBI:33384"/>
        <dbReference type="ChEBI" id="CHEBI:57305"/>
        <dbReference type="ChEBI" id="CHEBI:57453"/>
        <dbReference type="EC" id="2.1.2.1"/>
    </reaction>
</comment>
<dbReference type="Proteomes" id="UP000619293">
    <property type="component" value="Unassembled WGS sequence"/>
</dbReference>
<dbReference type="Gene3D" id="3.90.1150.10">
    <property type="entry name" value="Aspartate Aminotransferase, domain 1"/>
    <property type="match status" value="1"/>
</dbReference>
<evidence type="ECO:0000256" key="5">
    <source>
        <dbReference type="ARBA" id="ARBA00022605"/>
    </source>
</evidence>
<dbReference type="UniPathway" id="UPA00193"/>
<feature type="domain" description="Serine hydroxymethyltransferase-like" evidence="10">
    <location>
        <begin position="178"/>
        <end position="449"/>
    </location>
</feature>
<dbReference type="PANTHER" id="PTHR11680">
    <property type="entry name" value="SERINE HYDROXYMETHYLTRANSFERASE"/>
    <property type="match status" value="1"/>
</dbReference>
<feature type="binding site" evidence="8">
    <location>
        <position position="185"/>
    </location>
    <ligand>
        <name>(6S)-5,6,7,8-tetrahydrofolate</name>
        <dbReference type="ChEBI" id="CHEBI:57453"/>
    </ligand>
</feature>
<dbReference type="UniPathway" id="UPA00288">
    <property type="reaction ID" value="UER01023"/>
</dbReference>
<comment type="caution">
    <text evidence="8">Lacks conserved residue(s) required for the propagation of feature annotation.</text>
</comment>
<dbReference type="GO" id="GO:0030170">
    <property type="term" value="F:pyridoxal phosphate binding"/>
    <property type="evidence" value="ECO:0007669"/>
    <property type="project" value="UniProtKB-UniRule"/>
</dbReference>
<comment type="similarity">
    <text evidence="2 8">Belongs to the SHMT family.</text>
</comment>
<dbReference type="Gene3D" id="3.40.640.10">
    <property type="entry name" value="Type I PLP-dependent aspartate aminotransferase-like (Major domain)"/>
    <property type="match status" value="1"/>
</dbReference>
<evidence type="ECO:0000256" key="6">
    <source>
        <dbReference type="ARBA" id="ARBA00022679"/>
    </source>
</evidence>
<comment type="subcellular location">
    <subcellularLocation>
        <location evidence="8">Cytoplasm</location>
    </subcellularLocation>
</comment>
<comment type="pathway">
    <text evidence="8">Amino-acid biosynthesis; glycine biosynthesis; glycine from L-serine: step 1/1.</text>
</comment>
<evidence type="ECO:0000256" key="8">
    <source>
        <dbReference type="HAMAP-Rule" id="MF_00051"/>
    </source>
</evidence>
<evidence type="ECO:0000256" key="7">
    <source>
        <dbReference type="ARBA" id="ARBA00022898"/>
    </source>
</evidence>
<dbReference type="InterPro" id="IPR001085">
    <property type="entry name" value="Ser_HO-MeTrfase"/>
</dbReference>
<dbReference type="SUPFAM" id="SSF53383">
    <property type="entry name" value="PLP-dependent transferases"/>
    <property type="match status" value="1"/>
</dbReference>
<organism evidence="11 12">
    <name type="scientific">Catellatospora chokoriensis</name>
    <dbReference type="NCBI Taxonomy" id="310353"/>
    <lineage>
        <taxon>Bacteria</taxon>
        <taxon>Bacillati</taxon>
        <taxon>Actinomycetota</taxon>
        <taxon>Actinomycetes</taxon>
        <taxon>Micromonosporales</taxon>
        <taxon>Micromonosporaceae</taxon>
        <taxon>Catellatospora</taxon>
    </lineage>
</organism>
<feature type="binding site" evidence="8">
    <location>
        <position position="311"/>
    </location>
    <ligand>
        <name>(6S)-5,6,7,8-tetrahydrofolate</name>
        <dbReference type="ChEBI" id="CHEBI:57453"/>
    </ligand>
</feature>
<dbReference type="GO" id="GO:0035999">
    <property type="term" value="P:tetrahydrofolate interconversion"/>
    <property type="evidence" value="ECO:0007669"/>
    <property type="project" value="UniProtKB-UniRule"/>
</dbReference>
<dbReference type="CDD" id="cd00378">
    <property type="entry name" value="SHMT"/>
    <property type="match status" value="1"/>
</dbReference>
<dbReference type="GO" id="GO:0004372">
    <property type="term" value="F:glycine hydroxymethyltransferase activity"/>
    <property type="evidence" value="ECO:0007669"/>
    <property type="project" value="UniProtKB-UniRule"/>
</dbReference>
<keyword evidence="12" id="KW-1185">Reference proteome</keyword>
<dbReference type="InterPro" id="IPR015421">
    <property type="entry name" value="PyrdxlP-dep_Trfase_major"/>
</dbReference>
<keyword evidence="6 8" id="KW-0808">Transferase</keyword>
<dbReference type="InterPro" id="IPR015424">
    <property type="entry name" value="PyrdxlP-dep_Trfase"/>
</dbReference>
<dbReference type="EMBL" id="BONG01000005">
    <property type="protein sequence ID" value="GIF87650.1"/>
    <property type="molecule type" value="Genomic_DNA"/>
</dbReference>
<comment type="cofactor">
    <cofactor evidence="1 8 9">
        <name>pyridoxal 5'-phosphate</name>
        <dbReference type="ChEBI" id="CHEBI:597326"/>
    </cofactor>
</comment>
<dbReference type="RefSeq" id="WP_191839532.1">
    <property type="nucleotide sequence ID" value="NZ_JAAOTI010000007.1"/>
</dbReference>
<sequence length="495" mass="53087">MSVTGIRSSLLKQYLERTIPAEFVDRFSPATIAFAAGLDVVTQTSPAVAESILAELADQRQNVKLIAGENFASPAVLLAAANWLNDKSAEGVPGKRLYAGCQNVDDIEEYAVSRAKKLFAADHAYIQPHSGLDANLVAFWAILAHRVQNPAVLGAGGRNVDELSAAEWRKLRTELGNQRLLSMSLEAGGHLSHGVRSNITGKLFDTHAYGVGPSGTVDYTDLARMAREVRPLILLAGYSAYPRLLDFRILRQIADEVGATLMVDMAHFAGLVAGGALSGDHDPVRYADIVTTTTHKTLRGPRGGMVLCRSEFADAVDRGCPLVISAPIPQMMAAKAVALDEASTPEFRDYAHGVVANARRLAETLVARGVPVLTGGTDNHLVLVDVRPFGLTGRQAESALRSARLTCNRNTIPSDSHGRWYTSGLRFGTAALTTLGMGGDEMTEIGELIYLVLRDTAAVPGSSSRFYLDPAVGQSVSRRALALLERFPLYPGLDL</sequence>
<evidence type="ECO:0000313" key="12">
    <source>
        <dbReference type="Proteomes" id="UP000619293"/>
    </source>
</evidence>
<dbReference type="HAMAP" id="MF_00051">
    <property type="entry name" value="SHMT"/>
    <property type="match status" value="1"/>
</dbReference>
<dbReference type="EC" id="2.1.2.1" evidence="8"/>
<comment type="subunit">
    <text evidence="8">Homodimer.</text>
</comment>
<dbReference type="InterPro" id="IPR015422">
    <property type="entry name" value="PyrdxlP-dep_Trfase_small"/>
</dbReference>
<comment type="function">
    <text evidence="8">Catalyzes the reversible interconversion of serine and glycine with tetrahydrofolate (THF) serving as the one-carbon carrier. This reaction serves as the major source of one-carbon groups required for the biosynthesis of purines, thymidylate, methionine, and other important biomolecules. Also exhibits THF-independent aldolase activity toward beta-hydroxyamino acids, producing glycine and aldehydes, via a retro-aldol mechanism.</text>
</comment>
<keyword evidence="7 8" id="KW-0663">Pyridoxal phosphate</keyword>
<dbReference type="InterPro" id="IPR049943">
    <property type="entry name" value="Ser_HO-MeTrfase-like"/>
</dbReference>
<feature type="domain" description="Serine hydroxymethyltransferase-like" evidence="10">
    <location>
        <begin position="43"/>
        <end position="145"/>
    </location>
</feature>
<evidence type="ECO:0000256" key="3">
    <source>
        <dbReference type="ARBA" id="ARBA00022490"/>
    </source>
</evidence>
<feature type="binding site" evidence="8">
    <location>
        <begin position="189"/>
        <end position="191"/>
    </location>
    <ligand>
        <name>(6S)-5,6,7,8-tetrahydrofolate</name>
        <dbReference type="ChEBI" id="CHEBI:57453"/>
    </ligand>
</feature>
<dbReference type="AlphaFoldDB" id="A0A8J3NR20"/>
<proteinExistence type="inferred from homology"/>
<dbReference type="GO" id="GO:0005829">
    <property type="term" value="C:cytosol"/>
    <property type="evidence" value="ECO:0007669"/>
    <property type="project" value="TreeGrafter"/>
</dbReference>
<dbReference type="PROSITE" id="PS00096">
    <property type="entry name" value="SHMT"/>
    <property type="match status" value="1"/>
</dbReference>
<evidence type="ECO:0000313" key="11">
    <source>
        <dbReference type="EMBL" id="GIF87650.1"/>
    </source>
</evidence>
<comment type="pathway">
    <text evidence="8">One-carbon metabolism; tetrahydrofolate interconversion.</text>
</comment>
<reference evidence="11 12" key="1">
    <citation type="submission" date="2021-01" db="EMBL/GenBank/DDBJ databases">
        <title>Whole genome shotgun sequence of Catellatospora chokoriensis NBRC 107358.</title>
        <authorList>
            <person name="Komaki H."/>
            <person name="Tamura T."/>
        </authorList>
    </citation>
    <scope>NUCLEOTIDE SEQUENCE [LARGE SCALE GENOMIC DNA]</scope>
    <source>
        <strain evidence="11 12">NBRC 107358</strain>
    </source>
</reference>
<accession>A0A8J3NR20</accession>
<keyword evidence="4 8" id="KW-0554">One-carbon metabolism</keyword>
<evidence type="ECO:0000256" key="2">
    <source>
        <dbReference type="ARBA" id="ARBA00006376"/>
    </source>
</evidence>
<dbReference type="InterPro" id="IPR039429">
    <property type="entry name" value="SHMT-like_dom"/>
</dbReference>
<evidence type="ECO:0000259" key="10">
    <source>
        <dbReference type="Pfam" id="PF00464"/>
    </source>
</evidence>
<evidence type="ECO:0000256" key="9">
    <source>
        <dbReference type="PIRSR" id="PIRSR000412-50"/>
    </source>
</evidence>
<dbReference type="GO" id="GO:0019264">
    <property type="term" value="P:glycine biosynthetic process from serine"/>
    <property type="evidence" value="ECO:0007669"/>
    <property type="project" value="UniProtKB-UniRule"/>
</dbReference>
<name>A0A8J3NR20_9ACTN</name>
<dbReference type="FunFam" id="3.40.640.10:FF:000060">
    <property type="entry name" value="Serine hydroxymethyltransferase"/>
    <property type="match status" value="1"/>
</dbReference>
<keyword evidence="3 8" id="KW-0963">Cytoplasm</keyword>
<dbReference type="PANTHER" id="PTHR11680:SF35">
    <property type="entry name" value="SERINE HYDROXYMETHYLTRANSFERASE 1"/>
    <property type="match status" value="1"/>
</dbReference>
<dbReference type="InterPro" id="IPR019798">
    <property type="entry name" value="Ser_HO-MeTrfase_PLP_BS"/>
</dbReference>
<comment type="caution">
    <text evidence="11">The sequence shown here is derived from an EMBL/GenBank/DDBJ whole genome shotgun (WGS) entry which is preliminary data.</text>
</comment>